<feature type="coiled-coil region" evidence="1">
    <location>
        <begin position="13"/>
        <end position="54"/>
    </location>
</feature>
<organism evidence="2">
    <name type="scientific">Siphoviridae sp. ctlSa24</name>
    <dbReference type="NCBI Taxonomy" id="2826447"/>
    <lineage>
        <taxon>Viruses</taxon>
        <taxon>Duplodnaviria</taxon>
        <taxon>Heunggongvirae</taxon>
        <taxon>Uroviricota</taxon>
        <taxon>Caudoviricetes</taxon>
    </lineage>
</organism>
<dbReference type="Pfam" id="PF14265">
    <property type="entry name" value="DUF4355"/>
    <property type="match status" value="1"/>
</dbReference>
<evidence type="ECO:0000313" key="2">
    <source>
        <dbReference type="EMBL" id="DAD89145.1"/>
    </source>
</evidence>
<protein>
    <submittedName>
        <fullName evidence="2">Major head protein</fullName>
    </submittedName>
</protein>
<dbReference type="EMBL" id="BK015053">
    <property type="protein sequence ID" value="DAD89145.1"/>
    <property type="molecule type" value="Genomic_DNA"/>
</dbReference>
<reference evidence="2" key="1">
    <citation type="journal article" date="2021" name="Proc. Natl. Acad. Sci. U.S.A.">
        <title>A Catalog of Tens of Thousands of Viruses from Human Metagenomes Reveals Hidden Associations with Chronic Diseases.</title>
        <authorList>
            <person name="Tisza M.J."/>
            <person name="Buck C.B."/>
        </authorList>
    </citation>
    <scope>NUCLEOTIDE SEQUENCE</scope>
    <source>
        <strain evidence="2">CtlSa24</strain>
    </source>
</reference>
<proteinExistence type="predicted"/>
<evidence type="ECO:0000256" key="1">
    <source>
        <dbReference type="SAM" id="Coils"/>
    </source>
</evidence>
<keyword evidence="1" id="KW-0175">Coiled coil</keyword>
<name>A0A8S5N3F9_9CAUD</name>
<sequence>MSENTTFTQEELNKIVSERVKRAQAKNEELENRVKELEEERAGLLSTIEANNQLLIEKDSLISAKEAEFAELQKVSDGYKASQLKTQIAVRNGLPYDLAERLQGSDEESLQADAERFSAFVKPKQVIAPMKSNEPEVDSSTAAARQVLRQLNL</sequence>
<accession>A0A8S5N3F9</accession>
<dbReference type="InterPro" id="IPR025580">
    <property type="entry name" value="Gp46"/>
</dbReference>